<dbReference type="VEuPathDB" id="FungiDB:AB675_11890"/>
<dbReference type="InterPro" id="IPR010730">
    <property type="entry name" value="HET"/>
</dbReference>
<dbReference type="InterPro" id="IPR052895">
    <property type="entry name" value="HetReg/Transcr_Mod"/>
</dbReference>
<accession>A0A0N0NHR2</accession>
<dbReference type="PANTHER" id="PTHR24148:SF64">
    <property type="entry name" value="HETEROKARYON INCOMPATIBILITY DOMAIN-CONTAINING PROTEIN"/>
    <property type="match status" value="1"/>
</dbReference>
<protein>
    <recommendedName>
        <fullName evidence="1">Heterokaryon incompatibility domain-containing protein</fullName>
    </recommendedName>
</protein>
<dbReference type="OrthoDB" id="4850726at2759"/>
<evidence type="ECO:0000259" key="1">
    <source>
        <dbReference type="Pfam" id="PF06985"/>
    </source>
</evidence>
<feature type="domain" description="Heterokaryon incompatibility" evidence="1">
    <location>
        <begin position="42"/>
        <end position="214"/>
    </location>
</feature>
<organism evidence="2 3">
    <name type="scientific">Cyphellophora attinorum</name>
    <dbReference type="NCBI Taxonomy" id="1664694"/>
    <lineage>
        <taxon>Eukaryota</taxon>
        <taxon>Fungi</taxon>
        <taxon>Dikarya</taxon>
        <taxon>Ascomycota</taxon>
        <taxon>Pezizomycotina</taxon>
        <taxon>Eurotiomycetes</taxon>
        <taxon>Chaetothyriomycetidae</taxon>
        <taxon>Chaetothyriales</taxon>
        <taxon>Cyphellophoraceae</taxon>
        <taxon>Cyphellophora</taxon>
    </lineage>
</organism>
<name>A0A0N0NHR2_9EURO</name>
<dbReference type="Pfam" id="PF26639">
    <property type="entry name" value="Het-6_barrel"/>
    <property type="match status" value="1"/>
</dbReference>
<evidence type="ECO:0000313" key="2">
    <source>
        <dbReference type="EMBL" id="KPI34981.1"/>
    </source>
</evidence>
<proteinExistence type="predicted"/>
<dbReference type="EMBL" id="LFJN01000046">
    <property type="protein sequence ID" value="KPI34981.1"/>
    <property type="molecule type" value="Genomic_DNA"/>
</dbReference>
<gene>
    <name evidence="2" type="ORF">AB675_11890</name>
</gene>
<reference evidence="2 3" key="1">
    <citation type="submission" date="2015-06" db="EMBL/GenBank/DDBJ databases">
        <title>Draft genome of the ant-associated black yeast Phialophora attae CBS 131958.</title>
        <authorList>
            <person name="Moreno L.F."/>
            <person name="Stielow B.J."/>
            <person name="de Hoog S."/>
            <person name="Vicente V.A."/>
            <person name="Weiss V.A."/>
            <person name="de Vries M."/>
            <person name="Cruz L.M."/>
            <person name="Souza E.M."/>
        </authorList>
    </citation>
    <scope>NUCLEOTIDE SEQUENCE [LARGE SCALE GENOMIC DNA]</scope>
    <source>
        <strain evidence="2 3">CBS 131958</strain>
    </source>
</reference>
<keyword evidence="3" id="KW-1185">Reference proteome</keyword>
<sequence>MYTYGRRRLRDNEFRVLQLGLDNHGSIRGSLDVVTFNSNDQYATLSYVWDHDNLDGSIELCGFTKRISLGLARIIRRLYDSQIRRVWIDQLCINQDDLQERNRQVARMQDIYRGGLECFVYLGEGTGFRGDLNSMLRWIRFSVDHAAKAANGDLAVSILDLYLRRDARFHPARSSTNMVADCIDGNLRDLLPCHRCIDYITAQDYWHRGWVVQELLSSRRVYCLIGDEEFSWEAIRSLAFDVPIIRSSEANTAALRKIRATNAVDRSEERAWTWSWDSNLEARSADNLRAFNRFMGLLEVCRDQNLVSLLQSARMLKTSDPRDKVFAMLSLASDAADYPEADYTLTKEQVYRLYADCMIRNGHGTSVLAASPSLGGSVYRRWPTWTPRWNHTFPEFSWNTSTTFSAGGLQPARFHCNGQTTRVSAFMYDSIHFRSTALHVRSDRVYTEMAQFVDGLVTKLTRSRTSAQSSSYLMKNIVHLLLCDPTSHPGSTFLQDSGASKPFLYKLEKGWNDWNFALHDTGRDEMQTTQNGRDLQEMILARDHHFWFDSWKSVMGDTGTEKYLRKLIGKHLKRRGLPYFNCLVGKDHASMCVVTLRSRQAAKCDETAHRYVMGLAPATCRPGDKVAIIKGARAPFILRRRASGEYWNLGQAYIRGVMRGEVVKGLKKDDFWHIDIV</sequence>
<evidence type="ECO:0000313" key="3">
    <source>
        <dbReference type="Proteomes" id="UP000038010"/>
    </source>
</evidence>
<dbReference type="AlphaFoldDB" id="A0A0N0NHR2"/>
<dbReference type="Pfam" id="PF06985">
    <property type="entry name" value="HET"/>
    <property type="match status" value="1"/>
</dbReference>
<dbReference type="PANTHER" id="PTHR24148">
    <property type="entry name" value="ANKYRIN REPEAT DOMAIN-CONTAINING PROTEIN 39 HOMOLOG-RELATED"/>
    <property type="match status" value="1"/>
</dbReference>
<dbReference type="Proteomes" id="UP000038010">
    <property type="component" value="Unassembled WGS sequence"/>
</dbReference>
<dbReference type="GeneID" id="28732657"/>
<comment type="caution">
    <text evidence="2">The sequence shown here is derived from an EMBL/GenBank/DDBJ whole genome shotgun (WGS) entry which is preliminary data.</text>
</comment>
<dbReference type="RefSeq" id="XP_017994944.1">
    <property type="nucleotide sequence ID" value="XM_018140776.1"/>
</dbReference>